<dbReference type="Proteomes" id="UP000501727">
    <property type="component" value="Chromosome"/>
</dbReference>
<dbReference type="Pfam" id="PF13173">
    <property type="entry name" value="AAA_14"/>
    <property type="match status" value="1"/>
</dbReference>
<evidence type="ECO:0000259" key="2">
    <source>
        <dbReference type="Pfam" id="PF13635"/>
    </source>
</evidence>
<keyword evidence="4" id="KW-1185">Reference proteome</keyword>
<reference evidence="4" key="1">
    <citation type="journal article" date="2020" name="Microbiol. Resour. Announc.">
        <title>Complete Genome Sequence of Adlercreutzia sp. Strain 8CFCBH1, a Potent Producer of Equol, Isolated from Healthy Japanese Feces.</title>
        <authorList>
            <person name="Ogata Y."/>
            <person name="Sakamoto M."/>
            <person name="Ohkuma M."/>
            <person name="Hattori M."/>
            <person name="Suda W."/>
        </authorList>
    </citation>
    <scope>NUCLEOTIDE SEQUENCE [LARGE SCALE GENOMIC DNA]</scope>
    <source>
        <strain evidence="4">8CFCBH1</strain>
    </source>
</reference>
<dbReference type="RefSeq" id="WP_173111210.1">
    <property type="nucleotide sequence ID" value="NZ_AP022829.1"/>
</dbReference>
<protein>
    <submittedName>
        <fullName evidence="3">ATPase AAA</fullName>
    </submittedName>
</protein>
<dbReference type="PANTHER" id="PTHR43566">
    <property type="entry name" value="CONSERVED PROTEIN"/>
    <property type="match status" value="1"/>
</dbReference>
<feature type="domain" description="AAA" evidence="1">
    <location>
        <begin position="30"/>
        <end position="142"/>
    </location>
</feature>
<dbReference type="EMBL" id="AP022829">
    <property type="protein sequence ID" value="BCA87491.1"/>
    <property type="molecule type" value="Genomic_DNA"/>
</dbReference>
<dbReference type="InterPro" id="IPR041682">
    <property type="entry name" value="AAA_14"/>
</dbReference>
<evidence type="ECO:0000313" key="3">
    <source>
        <dbReference type="EMBL" id="BCA87491.1"/>
    </source>
</evidence>
<organism evidence="3 4">
    <name type="scientific">Adlercreutzia hattorii</name>
    <dbReference type="NCBI Taxonomy" id="2707299"/>
    <lineage>
        <taxon>Bacteria</taxon>
        <taxon>Bacillati</taxon>
        <taxon>Actinomycetota</taxon>
        <taxon>Coriobacteriia</taxon>
        <taxon>Eggerthellales</taxon>
        <taxon>Eggerthellaceae</taxon>
        <taxon>Adlercreutzia</taxon>
    </lineage>
</organism>
<dbReference type="Pfam" id="PF13635">
    <property type="entry name" value="DUF4143"/>
    <property type="match status" value="1"/>
</dbReference>
<evidence type="ECO:0000259" key="1">
    <source>
        <dbReference type="Pfam" id="PF13173"/>
    </source>
</evidence>
<name>A0A6F8SHY9_9ACTN</name>
<dbReference type="KEGG" id="ahat:ADCFC_01100"/>
<reference evidence="4" key="2">
    <citation type="submission" date="2020-03" db="EMBL/GenBank/DDBJ databases">
        <title>Complete Genome Sequence of Adlercreutzia sp. strain 8CFCBH1 Producing Equol, Isolated from Healthy Japanese Feces.</title>
        <authorList>
            <person name="Ogata Y."/>
            <person name="Sakamoto M."/>
            <person name="Ohkuma M."/>
            <person name="Hattori M."/>
            <person name="Suda W."/>
        </authorList>
    </citation>
    <scope>NUCLEOTIDE SEQUENCE [LARGE SCALE GENOMIC DNA]</scope>
    <source>
        <strain evidence="4">8CFCBH1</strain>
    </source>
</reference>
<proteinExistence type="predicted"/>
<accession>A0A6F8SHY9</accession>
<gene>
    <name evidence="3" type="ORF">ADCFC_24410</name>
</gene>
<feature type="domain" description="DUF4143" evidence="2">
    <location>
        <begin position="214"/>
        <end position="372"/>
    </location>
</feature>
<dbReference type="InterPro" id="IPR025420">
    <property type="entry name" value="DUF4143"/>
</dbReference>
<dbReference type="PANTHER" id="PTHR43566:SF2">
    <property type="entry name" value="DUF4143 DOMAIN-CONTAINING PROTEIN"/>
    <property type="match status" value="1"/>
</dbReference>
<dbReference type="AlphaFoldDB" id="A0A6F8SHY9"/>
<evidence type="ECO:0000313" key="4">
    <source>
        <dbReference type="Proteomes" id="UP000501727"/>
    </source>
</evidence>
<sequence>MPNELPPRDEYLPRIVDDQVRRYLEIFGAVEVAGTKWCGKTWTACRHGESVSYVDDALALAQSDPQAMLAGEQPHVIDEWQLAPAIWNTVRHAVDRKRGLRGAWLLTGSSTPLAKDEDQARAMHSGAGRIGRIRMHPMSLAESGDSTGQVSLAALFRGEFARATVPGDAASLAAAACRGGWPETLDLSPSQSLLTAREYLNLLFSESVPRHGRDGGLARRIALSLARNLGQAATYKTLLADVSGGDEPLTTTATVASYLELLKNMYVIEEVPGWVPARRSPKRLSVKPKRYLADPSLAVALLGMNEEALLADWQTFGLVFENMCVRDLMVYAQALPDAPAVPVRYYRDDAGLEADAIVELPDGRWAAFEFKLGIAKADAGVATLKRVREKVTRNPHARTRPPEFVAVLTGTGEYAYQAEEGIYVIPLRALGA</sequence>